<dbReference type="CDD" id="cd04221">
    <property type="entry name" value="MauL"/>
    <property type="match status" value="1"/>
</dbReference>
<reference evidence="2" key="1">
    <citation type="submission" date="2020-08" db="EMBL/GenBank/DDBJ databases">
        <title>Novel species isolated from subtropical streams in China.</title>
        <authorList>
            <person name="Lu H."/>
        </authorList>
    </citation>
    <scope>NUCLEOTIDE SEQUENCE</scope>
    <source>
        <strain evidence="2">LX22W</strain>
    </source>
</reference>
<evidence type="ECO:0000313" key="3">
    <source>
        <dbReference type="Proteomes" id="UP000627446"/>
    </source>
</evidence>
<dbReference type="GO" id="GO:0042597">
    <property type="term" value="C:periplasmic space"/>
    <property type="evidence" value="ECO:0007669"/>
    <property type="project" value="UniProtKB-SubCell"/>
</dbReference>
<evidence type="ECO:0000313" key="2">
    <source>
        <dbReference type="EMBL" id="MBC3881629.1"/>
    </source>
</evidence>
<dbReference type="Proteomes" id="UP000627446">
    <property type="component" value="Unassembled WGS sequence"/>
</dbReference>
<dbReference type="InterPro" id="IPR008972">
    <property type="entry name" value="Cupredoxin"/>
</dbReference>
<comment type="caution">
    <text evidence="2">The sequence shown here is derived from an EMBL/GenBank/DDBJ whole genome shotgun (WGS) entry which is preliminary data.</text>
</comment>
<comment type="subcellular location">
    <subcellularLocation>
        <location evidence="1">Periplasm</location>
    </subcellularLocation>
</comment>
<protein>
    <submittedName>
        <fullName evidence="2">Methylamine utilization protein</fullName>
    </submittedName>
</protein>
<sequence>MATSIAWSKRSMKSYIYNSLGICAWFLYSLNAYAGDLKIKVLDQKGKSVEDAIVLATPTDLSKISKAKIKDEVIDQIDKEFVPFVKPVFVGSKVFFPNKDDVRHHVYSFSTAKTFELQLYSGKTAPPVVLDKAGIVVLGCNIHDWMLSYIYVAETPYFAKSDKDGNTHLSELPSGEYTLKIWHPSMGMMSGELGNHVSIQDNTSQKLDWTIAVKPIIRIPRKTPTQNNGY</sequence>
<dbReference type="RefSeq" id="WP_186915876.1">
    <property type="nucleotide sequence ID" value="NZ_JACOFZ010000002.1"/>
</dbReference>
<dbReference type="Gene3D" id="2.60.40.420">
    <property type="entry name" value="Cupredoxins - blue copper proteins"/>
    <property type="match status" value="1"/>
</dbReference>
<dbReference type="AlphaFoldDB" id="A0A923HLL0"/>
<dbReference type="SUPFAM" id="SSF49503">
    <property type="entry name" value="Cupredoxins"/>
    <property type="match status" value="1"/>
</dbReference>
<evidence type="ECO:0000256" key="1">
    <source>
        <dbReference type="ARBA" id="ARBA00004418"/>
    </source>
</evidence>
<proteinExistence type="predicted"/>
<dbReference type="EMBL" id="JACOFZ010000002">
    <property type="protein sequence ID" value="MBC3881629.1"/>
    <property type="molecule type" value="Genomic_DNA"/>
</dbReference>
<name>A0A923HLL0_9BURK</name>
<dbReference type="InterPro" id="IPR034242">
    <property type="entry name" value="MauL"/>
</dbReference>
<keyword evidence="3" id="KW-1185">Reference proteome</keyword>
<organism evidence="2 3">
    <name type="scientific">Undibacterium nitidum</name>
    <dbReference type="NCBI Taxonomy" id="2762298"/>
    <lineage>
        <taxon>Bacteria</taxon>
        <taxon>Pseudomonadati</taxon>
        <taxon>Pseudomonadota</taxon>
        <taxon>Betaproteobacteria</taxon>
        <taxon>Burkholderiales</taxon>
        <taxon>Oxalobacteraceae</taxon>
        <taxon>Undibacterium</taxon>
    </lineage>
</organism>
<accession>A0A923HLL0</accession>
<gene>
    <name evidence="2" type="ORF">H8K36_09615</name>
</gene>